<keyword evidence="3" id="KW-1185">Reference proteome</keyword>
<dbReference type="PANTHER" id="PTHR42090">
    <property type="match status" value="1"/>
</dbReference>
<feature type="compositionally biased region" description="Polar residues" evidence="1">
    <location>
        <begin position="45"/>
        <end position="60"/>
    </location>
</feature>
<feature type="region of interest" description="Disordered" evidence="1">
    <location>
        <begin position="1"/>
        <end position="141"/>
    </location>
</feature>
<dbReference type="AlphaFoldDB" id="A0AAD4L1J0"/>
<name>A0AAD4L1J0_9EURO</name>
<evidence type="ECO:0000313" key="2">
    <source>
        <dbReference type="EMBL" id="KAH8704901.1"/>
    </source>
</evidence>
<dbReference type="GeneID" id="70249862"/>
<evidence type="ECO:0000256" key="1">
    <source>
        <dbReference type="SAM" id="MobiDB-lite"/>
    </source>
</evidence>
<feature type="compositionally biased region" description="Basic and acidic residues" evidence="1">
    <location>
        <begin position="111"/>
        <end position="121"/>
    </location>
</feature>
<dbReference type="Proteomes" id="UP001201262">
    <property type="component" value="Unassembled WGS sequence"/>
</dbReference>
<evidence type="ECO:0000313" key="3">
    <source>
        <dbReference type="Proteomes" id="UP001201262"/>
    </source>
</evidence>
<proteinExistence type="predicted"/>
<protein>
    <submittedName>
        <fullName evidence="2">Uncharacterized protein</fullName>
    </submittedName>
</protein>
<accession>A0AAD4L1J0</accession>
<sequence>MRLKTTRHALPSSVSPWQRSYSKSSMMWTGKHNQNADNLLDRSALNPNRGENSQSGTDNEVASHDAPFDPSNTSPESEMEATANESRQRNKTNNPLDISPANKDINQTGDSSKEPADRGADRLPSARGWTRKNKPVNEEKH</sequence>
<comment type="caution">
    <text evidence="2">The sequence shown here is derived from an EMBL/GenBank/DDBJ whole genome shotgun (WGS) entry which is preliminary data.</text>
</comment>
<organism evidence="2 3">
    <name type="scientific">Talaromyces proteolyticus</name>
    <dbReference type="NCBI Taxonomy" id="1131652"/>
    <lineage>
        <taxon>Eukaryota</taxon>
        <taxon>Fungi</taxon>
        <taxon>Dikarya</taxon>
        <taxon>Ascomycota</taxon>
        <taxon>Pezizomycotina</taxon>
        <taxon>Eurotiomycetes</taxon>
        <taxon>Eurotiomycetidae</taxon>
        <taxon>Eurotiales</taxon>
        <taxon>Trichocomaceae</taxon>
        <taxon>Talaromyces</taxon>
        <taxon>Talaromyces sect. Bacilispori</taxon>
    </lineage>
</organism>
<feature type="compositionally biased region" description="Polar residues" evidence="1">
    <location>
        <begin position="12"/>
        <end position="37"/>
    </location>
</feature>
<dbReference type="PANTHER" id="PTHR42090:SF1">
    <property type="match status" value="1"/>
</dbReference>
<gene>
    <name evidence="2" type="ORF">BGW36DRAFT_421486</name>
</gene>
<reference evidence="2" key="1">
    <citation type="submission" date="2021-12" db="EMBL/GenBank/DDBJ databases">
        <title>Convergent genome expansion in fungi linked to evolution of root-endophyte symbiosis.</title>
        <authorList>
            <consortium name="DOE Joint Genome Institute"/>
            <person name="Ke Y.-H."/>
            <person name="Bonito G."/>
            <person name="Liao H.-L."/>
            <person name="Looney B."/>
            <person name="Rojas-Flechas A."/>
            <person name="Nash J."/>
            <person name="Hameed K."/>
            <person name="Schadt C."/>
            <person name="Martin F."/>
            <person name="Crous P.W."/>
            <person name="Miettinen O."/>
            <person name="Magnuson J.K."/>
            <person name="Labbe J."/>
            <person name="Jacobson D."/>
            <person name="Doktycz M.J."/>
            <person name="Veneault-Fourrey C."/>
            <person name="Kuo A."/>
            <person name="Mondo S."/>
            <person name="Calhoun S."/>
            <person name="Riley R."/>
            <person name="Ohm R."/>
            <person name="LaButti K."/>
            <person name="Andreopoulos B."/>
            <person name="Pangilinan J."/>
            <person name="Nolan M."/>
            <person name="Tritt A."/>
            <person name="Clum A."/>
            <person name="Lipzen A."/>
            <person name="Daum C."/>
            <person name="Barry K."/>
            <person name="Grigoriev I.V."/>
            <person name="Vilgalys R."/>
        </authorList>
    </citation>
    <scope>NUCLEOTIDE SEQUENCE</scope>
    <source>
        <strain evidence="2">PMI_201</strain>
    </source>
</reference>
<dbReference type="EMBL" id="JAJTJA010000001">
    <property type="protein sequence ID" value="KAH8704901.1"/>
    <property type="molecule type" value="Genomic_DNA"/>
</dbReference>
<dbReference type="RefSeq" id="XP_046077522.1">
    <property type="nucleotide sequence ID" value="XM_046219575.1"/>
</dbReference>